<dbReference type="Proteomes" id="UP001458880">
    <property type="component" value="Unassembled WGS sequence"/>
</dbReference>
<dbReference type="Pfam" id="PF14529">
    <property type="entry name" value="Exo_endo_phos_2"/>
    <property type="match status" value="1"/>
</dbReference>
<evidence type="ECO:0000256" key="1">
    <source>
        <dbReference type="SAM" id="Coils"/>
    </source>
</evidence>
<keyword evidence="3" id="KW-0540">Nuclease</keyword>
<comment type="caution">
    <text evidence="3">The sequence shown here is derived from an EMBL/GenBank/DDBJ whole genome shotgun (WGS) entry which is preliminary data.</text>
</comment>
<evidence type="ECO:0000313" key="3">
    <source>
        <dbReference type="EMBL" id="KAK9680163.1"/>
    </source>
</evidence>
<dbReference type="InterPro" id="IPR036691">
    <property type="entry name" value="Endo/exonu/phosph_ase_sf"/>
</dbReference>
<protein>
    <submittedName>
        <fullName evidence="3">Endonuclease-reverse transcriptase</fullName>
    </submittedName>
</protein>
<feature type="domain" description="Endonuclease/exonuclease/phosphatase" evidence="2">
    <location>
        <begin position="139"/>
        <end position="231"/>
    </location>
</feature>
<dbReference type="SUPFAM" id="SSF56219">
    <property type="entry name" value="DNase I-like"/>
    <property type="match status" value="2"/>
</dbReference>
<proteinExistence type="predicted"/>
<dbReference type="GO" id="GO:0004519">
    <property type="term" value="F:endonuclease activity"/>
    <property type="evidence" value="ECO:0007669"/>
    <property type="project" value="UniProtKB-KW"/>
</dbReference>
<reference evidence="3 4" key="1">
    <citation type="journal article" date="2024" name="BMC Genomics">
        <title>De novo assembly and annotation of Popillia japonica's genome with initial clues to its potential as an invasive pest.</title>
        <authorList>
            <person name="Cucini C."/>
            <person name="Boschi S."/>
            <person name="Funari R."/>
            <person name="Cardaioli E."/>
            <person name="Iannotti N."/>
            <person name="Marturano G."/>
            <person name="Paoli F."/>
            <person name="Bruttini M."/>
            <person name="Carapelli A."/>
            <person name="Frati F."/>
            <person name="Nardi F."/>
        </authorList>
    </citation>
    <scope>NUCLEOTIDE SEQUENCE [LARGE SCALE GENOMIC DNA]</scope>
    <source>
        <strain evidence="3">DMR45628</strain>
    </source>
</reference>
<accession>A0AAW1HUB1</accession>
<dbReference type="Gene3D" id="3.60.10.10">
    <property type="entry name" value="Endonuclease/exonuclease/phosphatase"/>
    <property type="match status" value="2"/>
</dbReference>
<keyword evidence="1" id="KW-0175">Coiled coil</keyword>
<keyword evidence="3" id="KW-0378">Hydrolase</keyword>
<keyword evidence="4" id="KW-1185">Reference proteome</keyword>
<dbReference type="CDD" id="cd09077">
    <property type="entry name" value="R1-I-EN"/>
    <property type="match status" value="1"/>
</dbReference>
<sequence>MKILQINVGRSYAAQDLAYATAKQREADMLIVCEPNRTRVRDNKWIKDRRVDVAALFLTTGHCVSGHKAGDGHLIIHFEKFNLCCCYISPNISLDCCYISPNISLDNYKNEVDAVMDNADQHEAIVLGDINAKSPLSVMDNADQHEAIVLGDINAKSPLWGSPTTNVKGHYWTEWISALDITVLNRGTRPTFIRGTSHSHIDVTLATRQIAGKIRGWEVLDAESLTEHQYITEHQWFEIDGMSAGKLQSKTSVDWEAFKDTILIVAPGKDDTSHTRCTHLIQQALKNSTHTRTTTRGAPYWWDESIAETRRKCVEARRKFTRAARRKGDDNAEATVKKQEYRELKKSVGKQIAEAKKRSRSWATLCQELENDIWGGAYKIVAKKVGGLAPYELNVDKKRQYTAELFPPENDQWTDERVDEDVKLFTVTELKDAAATIKTGKAAGIDKIPPEAIKLVTDILPEWMLAVMKWMRPTKSTRVSDSLENC</sequence>
<name>A0AAW1HUB1_POPJA</name>
<organism evidence="3 4">
    <name type="scientific">Popillia japonica</name>
    <name type="common">Japanese beetle</name>
    <dbReference type="NCBI Taxonomy" id="7064"/>
    <lineage>
        <taxon>Eukaryota</taxon>
        <taxon>Metazoa</taxon>
        <taxon>Ecdysozoa</taxon>
        <taxon>Arthropoda</taxon>
        <taxon>Hexapoda</taxon>
        <taxon>Insecta</taxon>
        <taxon>Pterygota</taxon>
        <taxon>Neoptera</taxon>
        <taxon>Endopterygota</taxon>
        <taxon>Coleoptera</taxon>
        <taxon>Polyphaga</taxon>
        <taxon>Scarabaeiformia</taxon>
        <taxon>Scarabaeidae</taxon>
        <taxon>Rutelinae</taxon>
        <taxon>Popillia</taxon>
    </lineage>
</organism>
<evidence type="ECO:0000313" key="4">
    <source>
        <dbReference type="Proteomes" id="UP001458880"/>
    </source>
</evidence>
<dbReference type="EMBL" id="JASPKY010000925">
    <property type="protein sequence ID" value="KAK9680163.1"/>
    <property type="molecule type" value="Genomic_DNA"/>
</dbReference>
<dbReference type="InterPro" id="IPR005135">
    <property type="entry name" value="Endo/exonuclease/phosphatase"/>
</dbReference>
<evidence type="ECO:0000259" key="2">
    <source>
        <dbReference type="Pfam" id="PF14529"/>
    </source>
</evidence>
<gene>
    <name evidence="3" type="ORF">QE152_g39304</name>
</gene>
<feature type="coiled-coil region" evidence="1">
    <location>
        <begin position="338"/>
        <end position="372"/>
    </location>
</feature>
<keyword evidence="3" id="KW-0255">Endonuclease</keyword>
<dbReference type="AlphaFoldDB" id="A0AAW1HUB1"/>